<proteinExistence type="predicted"/>
<dbReference type="Proteomes" id="UP001189624">
    <property type="component" value="Chromosome 3"/>
</dbReference>
<dbReference type="Gramene" id="rna-AYBTSS11_LOCUS11093">
    <property type="protein sequence ID" value="CAJ1942933.1"/>
    <property type="gene ID" value="gene-AYBTSS11_LOCUS11093"/>
</dbReference>
<sequence>GVQKLPIAIEVQWKNLSNMVLRQAKIGCNELQSGGVKFFLPGAAGSHHFLKPTYSTRLWPPWFAPEDYAGGTFADVATYVGAHVGHGAPPLAHVSPQKATVFETHTIFCRRIPIKSNNVIPLSTMTFTVSHASYA</sequence>
<organism evidence="1 2">
    <name type="scientific">Sphenostylis stenocarpa</name>
    <dbReference type="NCBI Taxonomy" id="92480"/>
    <lineage>
        <taxon>Eukaryota</taxon>
        <taxon>Viridiplantae</taxon>
        <taxon>Streptophyta</taxon>
        <taxon>Embryophyta</taxon>
        <taxon>Tracheophyta</taxon>
        <taxon>Spermatophyta</taxon>
        <taxon>Magnoliopsida</taxon>
        <taxon>eudicotyledons</taxon>
        <taxon>Gunneridae</taxon>
        <taxon>Pentapetalae</taxon>
        <taxon>rosids</taxon>
        <taxon>fabids</taxon>
        <taxon>Fabales</taxon>
        <taxon>Fabaceae</taxon>
        <taxon>Papilionoideae</taxon>
        <taxon>50 kb inversion clade</taxon>
        <taxon>NPAAA clade</taxon>
        <taxon>indigoferoid/millettioid clade</taxon>
        <taxon>Phaseoleae</taxon>
        <taxon>Sphenostylis</taxon>
    </lineage>
</organism>
<dbReference type="EMBL" id="OY731400">
    <property type="protein sequence ID" value="CAJ1942933.1"/>
    <property type="molecule type" value="Genomic_DNA"/>
</dbReference>
<accession>A0AA86S5X7</accession>
<protein>
    <submittedName>
        <fullName evidence="1">Uncharacterized protein</fullName>
    </submittedName>
</protein>
<evidence type="ECO:0000313" key="1">
    <source>
        <dbReference type="EMBL" id="CAJ1942933.1"/>
    </source>
</evidence>
<evidence type="ECO:0000313" key="2">
    <source>
        <dbReference type="Proteomes" id="UP001189624"/>
    </source>
</evidence>
<keyword evidence="2" id="KW-1185">Reference proteome</keyword>
<gene>
    <name evidence="1" type="ORF">AYBTSS11_LOCUS11093</name>
</gene>
<dbReference type="AlphaFoldDB" id="A0AA86S5X7"/>
<feature type="non-terminal residue" evidence="1">
    <location>
        <position position="1"/>
    </location>
</feature>
<name>A0AA86S5X7_9FABA</name>
<reference evidence="1" key="1">
    <citation type="submission" date="2023-10" db="EMBL/GenBank/DDBJ databases">
        <authorList>
            <person name="Domelevo Entfellner J.-B."/>
        </authorList>
    </citation>
    <scope>NUCLEOTIDE SEQUENCE</scope>
</reference>